<protein>
    <submittedName>
        <fullName evidence="1">Uncharacterized protein</fullName>
    </submittedName>
</protein>
<accession>A0A380TDL2</accession>
<proteinExistence type="predicted"/>
<name>A0A380TDL2_9ZZZZ</name>
<evidence type="ECO:0000313" key="1">
    <source>
        <dbReference type="EMBL" id="SUS06560.1"/>
    </source>
</evidence>
<gene>
    <name evidence="1" type="ORF">DF3PB_30013</name>
</gene>
<organism evidence="1">
    <name type="scientific">metagenome</name>
    <dbReference type="NCBI Taxonomy" id="256318"/>
    <lineage>
        <taxon>unclassified sequences</taxon>
        <taxon>metagenomes</taxon>
    </lineage>
</organism>
<reference evidence="1" key="1">
    <citation type="submission" date="2018-07" db="EMBL/GenBank/DDBJ databases">
        <authorList>
            <person name="Quirk P.G."/>
            <person name="Krulwich T.A."/>
        </authorList>
    </citation>
    <scope>NUCLEOTIDE SEQUENCE</scope>
</reference>
<dbReference type="EMBL" id="UIDG01000223">
    <property type="protein sequence ID" value="SUS06560.1"/>
    <property type="molecule type" value="Genomic_DNA"/>
</dbReference>
<sequence>MIFSRFGRGGARTGGAVGKIAGAGGGLCFSIERGRPT</sequence>
<dbReference type="AlphaFoldDB" id="A0A380TDL2"/>